<evidence type="ECO:0000313" key="2">
    <source>
        <dbReference type="EMBL" id="GGF68861.1"/>
    </source>
</evidence>
<accession>A0A917C3X9</accession>
<reference evidence="2" key="1">
    <citation type="journal article" date="2014" name="Int. J. Syst. Evol. Microbiol.">
        <title>Complete genome sequence of Corynebacterium casei LMG S-19264T (=DSM 44701T), isolated from a smear-ripened cheese.</title>
        <authorList>
            <consortium name="US DOE Joint Genome Institute (JGI-PGF)"/>
            <person name="Walter F."/>
            <person name="Albersmeier A."/>
            <person name="Kalinowski J."/>
            <person name="Ruckert C."/>
        </authorList>
    </citation>
    <scope>NUCLEOTIDE SEQUENCE</scope>
    <source>
        <strain evidence="2">CGMCC 1.15254</strain>
    </source>
</reference>
<sequence>MKRLSILAFCLVVLSTSAFAEGYLARKAVTLPDLILGTDEAGYQVSQKQYDLETGTAYQLKIVSTGRKPYALRSADFFNFIWLRKVEAGEMEIKVSHLYELEFEEESEAELFFVPIKPGTYKLYAAGLEEKGTFTSIHVK</sequence>
<dbReference type="RefSeq" id="WP_188665406.1">
    <property type="nucleotide sequence ID" value="NZ_BMHV01000017.1"/>
</dbReference>
<keyword evidence="1" id="KW-0732">Signal</keyword>
<comment type="caution">
    <text evidence="2">The sequence shown here is derived from an EMBL/GenBank/DDBJ whole genome shotgun (WGS) entry which is preliminary data.</text>
</comment>
<feature type="chain" id="PRO_5037456479" description="Copper-binding protein" evidence="1">
    <location>
        <begin position="21"/>
        <end position="140"/>
    </location>
</feature>
<gene>
    <name evidence="2" type="ORF">GCM10011332_23760</name>
</gene>
<dbReference type="Proteomes" id="UP000632498">
    <property type="component" value="Unassembled WGS sequence"/>
</dbReference>
<dbReference type="AlphaFoldDB" id="A0A917C3X9"/>
<keyword evidence="3" id="KW-1185">Reference proteome</keyword>
<organism evidence="2 3">
    <name type="scientific">Terasakiella brassicae</name>
    <dbReference type="NCBI Taxonomy" id="1634917"/>
    <lineage>
        <taxon>Bacteria</taxon>
        <taxon>Pseudomonadati</taxon>
        <taxon>Pseudomonadota</taxon>
        <taxon>Alphaproteobacteria</taxon>
        <taxon>Rhodospirillales</taxon>
        <taxon>Terasakiellaceae</taxon>
        <taxon>Terasakiella</taxon>
    </lineage>
</organism>
<protein>
    <recommendedName>
        <fullName evidence="4">Copper-binding protein</fullName>
    </recommendedName>
</protein>
<name>A0A917C3X9_9PROT</name>
<feature type="signal peptide" evidence="1">
    <location>
        <begin position="1"/>
        <end position="20"/>
    </location>
</feature>
<dbReference type="EMBL" id="BMHV01000017">
    <property type="protein sequence ID" value="GGF68861.1"/>
    <property type="molecule type" value="Genomic_DNA"/>
</dbReference>
<evidence type="ECO:0008006" key="4">
    <source>
        <dbReference type="Google" id="ProtNLM"/>
    </source>
</evidence>
<reference evidence="2" key="2">
    <citation type="submission" date="2020-09" db="EMBL/GenBank/DDBJ databases">
        <authorList>
            <person name="Sun Q."/>
            <person name="Zhou Y."/>
        </authorList>
    </citation>
    <scope>NUCLEOTIDE SEQUENCE</scope>
    <source>
        <strain evidence="2">CGMCC 1.15254</strain>
    </source>
</reference>
<proteinExistence type="predicted"/>
<evidence type="ECO:0000256" key="1">
    <source>
        <dbReference type="SAM" id="SignalP"/>
    </source>
</evidence>
<evidence type="ECO:0000313" key="3">
    <source>
        <dbReference type="Proteomes" id="UP000632498"/>
    </source>
</evidence>